<dbReference type="GO" id="GO:0016874">
    <property type="term" value="F:ligase activity"/>
    <property type="evidence" value="ECO:0007669"/>
    <property type="project" value="UniProtKB-KW"/>
</dbReference>
<dbReference type="InterPro" id="IPR004143">
    <property type="entry name" value="BPL_LPL_catalytic"/>
</dbReference>
<accession>A0ABP7F4A1</accession>
<dbReference type="Proteomes" id="UP001501004">
    <property type="component" value="Unassembled WGS sequence"/>
</dbReference>
<dbReference type="InterPro" id="IPR050664">
    <property type="entry name" value="Octanoyltrans_LipM/LipL"/>
</dbReference>
<evidence type="ECO:0000313" key="2">
    <source>
        <dbReference type="EMBL" id="GAA3731023.1"/>
    </source>
</evidence>
<sequence length="349" mass="37870">MHGEYKVPGGKLVVVDLDVIDDRIANFRLAGDFFLEPDSALDDINAAVDGLPADSTADWIAAAVQGALPEGALLLGFTPEAVAIAIRRSLSRATSWTDYDWQLIHGNAYPPVLQMALDQVLAEEVGAGRRKPTLRIWEWDEPGVVIGSFQSVKNEVDLDNAEKYGMQVVRRISGGGAMFMEAGSVITYSIYAPSDLVQGMSFADSYAFLDEWVITALKAVGIEASYQPLNDITSPKGKIGGAAQKRLGTGAVLHHVTMSYDMDGERMVEVLRIGREKLSDKGTKSAAKRVDPLRSQTGLSRAEIIAKMEATFRGLYGLTGGDVTAAELARAEQLVAEKFSTQEWLYRVP</sequence>
<organism evidence="2 3">
    <name type="scientific">Leifsonella bigeumensis</name>
    <dbReference type="NCBI Taxonomy" id="433643"/>
    <lineage>
        <taxon>Bacteria</taxon>
        <taxon>Bacillati</taxon>
        <taxon>Actinomycetota</taxon>
        <taxon>Actinomycetes</taxon>
        <taxon>Micrococcales</taxon>
        <taxon>Microbacteriaceae</taxon>
        <taxon>Leifsonella</taxon>
    </lineage>
</organism>
<proteinExistence type="predicted"/>
<evidence type="ECO:0000313" key="3">
    <source>
        <dbReference type="Proteomes" id="UP001501004"/>
    </source>
</evidence>
<name>A0ABP7F4A1_9MICO</name>
<dbReference type="PROSITE" id="PS51733">
    <property type="entry name" value="BPL_LPL_CATALYTIC"/>
    <property type="match status" value="1"/>
</dbReference>
<dbReference type="CDD" id="cd16443">
    <property type="entry name" value="LplA"/>
    <property type="match status" value="1"/>
</dbReference>
<dbReference type="Pfam" id="PF21948">
    <property type="entry name" value="LplA-B_cat"/>
    <property type="match status" value="1"/>
</dbReference>
<evidence type="ECO:0000259" key="1">
    <source>
        <dbReference type="PROSITE" id="PS51733"/>
    </source>
</evidence>
<dbReference type="InterPro" id="IPR045864">
    <property type="entry name" value="aa-tRNA-synth_II/BPL/LPL"/>
</dbReference>
<reference evidence="3" key="1">
    <citation type="journal article" date="2019" name="Int. J. Syst. Evol. Microbiol.">
        <title>The Global Catalogue of Microorganisms (GCM) 10K type strain sequencing project: providing services to taxonomists for standard genome sequencing and annotation.</title>
        <authorList>
            <consortium name="The Broad Institute Genomics Platform"/>
            <consortium name="The Broad Institute Genome Sequencing Center for Infectious Disease"/>
            <person name="Wu L."/>
            <person name="Ma J."/>
        </authorList>
    </citation>
    <scope>NUCLEOTIDE SEQUENCE [LARGE SCALE GENOMIC DNA]</scope>
    <source>
        <strain evidence="3">JCM 16949</strain>
    </source>
</reference>
<dbReference type="RefSeq" id="WP_344753257.1">
    <property type="nucleotide sequence ID" value="NZ_BAABAE010000001.1"/>
</dbReference>
<dbReference type="Gene3D" id="3.30.930.10">
    <property type="entry name" value="Bira Bifunctional Protein, Domain 2"/>
    <property type="match status" value="1"/>
</dbReference>
<dbReference type="PANTHER" id="PTHR43679:SF2">
    <property type="entry name" value="OCTANOYL-[GCVH]:PROTEIN N-OCTANOYLTRANSFERASE"/>
    <property type="match status" value="1"/>
</dbReference>
<comment type="caution">
    <text evidence="2">The sequence shown here is derived from an EMBL/GenBank/DDBJ whole genome shotgun (WGS) entry which is preliminary data.</text>
</comment>
<protein>
    <submittedName>
        <fullName evidence="2">Biotin/lipoate A/B protein ligase family protein</fullName>
    </submittedName>
</protein>
<keyword evidence="2" id="KW-0436">Ligase</keyword>
<gene>
    <name evidence="2" type="ORF">GCM10022239_04560</name>
</gene>
<dbReference type="Gene3D" id="3.30.390.50">
    <property type="entry name" value="CO dehydrogenase flavoprotein, C-terminal domain"/>
    <property type="match status" value="1"/>
</dbReference>
<feature type="domain" description="BPL/LPL catalytic" evidence="1">
    <location>
        <begin position="128"/>
        <end position="320"/>
    </location>
</feature>
<keyword evidence="3" id="KW-1185">Reference proteome</keyword>
<dbReference type="PANTHER" id="PTHR43679">
    <property type="entry name" value="OCTANOYLTRANSFERASE LIPM-RELATED"/>
    <property type="match status" value="1"/>
</dbReference>
<dbReference type="SUPFAM" id="SSF55681">
    <property type="entry name" value="Class II aaRS and biotin synthetases"/>
    <property type="match status" value="1"/>
</dbReference>
<dbReference type="EMBL" id="BAABAE010000001">
    <property type="protein sequence ID" value="GAA3731023.1"/>
    <property type="molecule type" value="Genomic_DNA"/>
</dbReference>